<evidence type="ECO:0008006" key="3">
    <source>
        <dbReference type="Google" id="ProtNLM"/>
    </source>
</evidence>
<reference evidence="1 2" key="1">
    <citation type="submission" date="2018-11" db="EMBL/GenBank/DDBJ databases">
        <title>Characterization of surface water Dickeya isolates.</title>
        <authorList>
            <person name="Van Gijsegem F."/>
            <person name="Pedron J."/>
        </authorList>
    </citation>
    <scope>NUCLEOTIDE SEQUENCE [LARGE SCALE GENOMIC DNA]</scope>
    <source>
        <strain evidence="1 2">FVG1-MFV-O17</strain>
    </source>
</reference>
<gene>
    <name evidence="1" type="ORF">EF878_14550</name>
</gene>
<dbReference type="EMBL" id="RJLR01000025">
    <property type="protein sequence ID" value="RNM04634.1"/>
    <property type="molecule type" value="Genomic_DNA"/>
</dbReference>
<comment type="caution">
    <text evidence="1">The sequence shown here is derived from an EMBL/GenBank/DDBJ whole genome shotgun (WGS) entry which is preliminary data.</text>
</comment>
<organism evidence="1 2">
    <name type="scientific">Dickeya undicola</name>
    <dbReference type="NCBI Taxonomy" id="1577887"/>
    <lineage>
        <taxon>Bacteria</taxon>
        <taxon>Pseudomonadati</taxon>
        <taxon>Pseudomonadota</taxon>
        <taxon>Gammaproteobacteria</taxon>
        <taxon>Enterobacterales</taxon>
        <taxon>Pectobacteriaceae</taxon>
        <taxon>Dickeya</taxon>
    </lineage>
</organism>
<name>A0A3N0FWS8_9GAMM</name>
<dbReference type="RefSeq" id="WP_123252916.1">
    <property type="nucleotide sequence ID" value="NZ_RJLR01000025.1"/>
</dbReference>
<accession>A0A3N0FWS8</accession>
<evidence type="ECO:0000313" key="2">
    <source>
        <dbReference type="Proteomes" id="UP000276061"/>
    </source>
</evidence>
<proteinExistence type="predicted"/>
<protein>
    <recommendedName>
        <fullName evidence="3">GIY-YIG nuclease family protein</fullName>
    </recommendedName>
</protein>
<evidence type="ECO:0000313" key="1">
    <source>
        <dbReference type="EMBL" id="RNM04634.1"/>
    </source>
</evidence>
<dbReference type="OrthoDB" id="9931792at2"/>
<dbReference type="AlphaFoldDB" id="A0A3N0FWS8"/>
<sequence>MTPFYTVKLTLIENKKGKTLETQLRKIININEFPDAIGAYIIRYENHCISRLNGKSTILKIGCTTKSFKNRFKNYNHQSDITIPGWNLYEILRTRTQKTNARVMYFLAHLSQGDNILIDFYLSDTEKKPQDLEQLLIKEYIEQHWELPPLNFGMK</sequence>
<dbReference type="Proteomes" id="UP000276061">
    <property type="component" value="Unassembled WGS sequence"/>
</dbReference>